<dbReference type="Proteomes" id="UP000735302">
    <property type="component" value="Unassembled WGS sequence"/>
</dbReference>
<name>A0AAV4C0Z0_9GAST</name>
<dbReference type="AlphaFoldDB" id="A0AAV4C0Z0"/>
<comment type="caution">
    <text evidence="1">The sequence shown here is derived from an EMBL/GenBank/DDBJ whole genome shotgun (WGS) entry which is preliminary data.</text>
</comment>
<reference evidence="1 2" key="1">
    <citation type="journal article" date="2021" name="Elife">
        <title>Chloroplast acquisition without the gene transfer in kleptoplastic sea slugs, Plakobranchus ocellatus.</title>
        <authorList>
            <person name="Maeda T."/>
            <person name="Takahashi S."/>
            <person name="Yoshida T."/>
            <person name="Shimamura S."/>
            <person name="Takaki Y."/>
            <person name="Nagai Y."/>
            <person name="Toyoda A."/>
            <person name="Suzuki Y."/>
            <person name="Arimoto A."/>
            <person name="Ishii H."/>
            <person name="Satoh N."/>
            <person name="Nishiyama T."/>
            <person name="Hasebe M."/>
            <person name="Maruyama T."/>
            <person name="Minagawa J."/>
            <person name="Obokata J."/>
            <person name="Shigenobu S."/>
        </authorList>
    </citation>
    <scope>NUCLEOTIDE SEQUENCE [LARGE SCALE GENOMIC DNA]</scope>
</reference>
<evidence type="ECO:0000313" key="2">
    <source>
        <dbReference type="Proteomes" id="UP000735302"/>
    </source>
</evidence>
<proteinExistence type="predicted"/>
<organism evidence="1 2">
    <name type="scientific">Plakobranchus ocellatus</name>
    <dbReference type="NCBI Taxonomy" id="259542"/>
    <lineage>
        <taxon>Eukaryota</taxon>
        <taxon>Metazoa</taxon>
        <taxon>Spiralia</taxon>
        <taxon>Lophotrochozoa</taxon>
        <taxon>Mollusca</taxon>
        <taxon>Gastropoda</taxon>
        <taxon>Heterobranchia</taxon>
        <taxon>Euthyneura</taxon>
        <taxon>Panpulmonata</taxon>
        <taxon>Sacoglossa</taxon>
        <taxon>Placobranchoidea</taxon>
        <taxon>Plakobranchidae</taxon>
        <taxon>Plakobranchus</taxon>
    </lineage>
</organism>
<gene>
    <name evidence="1" type="ORF">PoB_005158800</name>
</gene>
<keyword evidence="2" id="KW-1185">Reference proteome</keyword>
<dbReference type="EMBL" id="BLXT01005682">
    <property type="protein sequence ID" value="GFO25083.1"/>
    <property type="molecule type" value="Genomic_DNA"/>
</dbReference>
<accession>A0AAV4C0Z0</accession>
<protein>
    <submittedName>
        <fullName evidence="1">Uncharacterized protein</fullName>
    </submittedName>
</protein>
<sequence>MEGKKIKSGIGLCGEFYVPGILDRLTVQGNLGHSIQGHLHLFPVEDPGVCWLFPSLLPLTIIPFEVRLPLEAKPNFPHGIPVCGRHYR</sequence>
<evidence type="ECO:0000313" key="1">
    <source>
        <dbReference type="EMBL" id="GFO25083.1"/>
    </source>
</evidence>